<name>A0ABT7ZSA4_9FLAO</name>
<evidence type="ECO:0000313" key="2">
    <source>
        <dbReference type="EMBL" id="MDN3491899.1"/>
    </source>
</evidence>
<dbReference type="InterPro" id="IPR016187">
    <property type="entry name" value="CTDL_fold"/>
</dbReference>
<gene>
    <name evidence="2" type="ORF">QMA06_04135</name>
</gene>
<sequence length="375" mass="42302">MNPNYKTSQSLIIVLLLFCFACKNDTKILPTEESNRSVTKTTNYELLIEKPENIDTPDGMVWVNGKTFIQGAKPNDQYAMMREKPAHTVKVDGFFMDVTEVTNKQFKAFVEATDYVTIAERPIDWEEMKKELPEGTPKPHDSIMQPGSLIFNKDINAIANMENYSQWWTWKIGANWKHPEGPQSSILGKDNFPVVHIALEDALAYCKWANRRLPTEAEWESAAQGIATDNIFTWGNDPQILDDNANTWQGTFPIKNESVDGFELIAPIKSYDPNSIGIYDMMGNVWELTSDLFNVNYYKNIDTSEPLINPTGAQTAYSPTNPYQQERIIKGGSFLCHASYCASFRISARMGMSPDSGSDHAGFRTVATVDMLDNI</sequence>
<dbReference type="InterPro" id="IPR042095">
    <property type="entry name" value="SUMF_sf"/>
</dbReference>
<feature type="domain" description="Sulfatase-modifying factor enzyme-like" evidence="1">
    <location>
        <begin position="58"/>
        <end position="366"/>
    </location>
</feature>
<protein>
    <submittedName>
        <fullName evidence="2">Formylglycine-generating enzyme family protein</fullName>
    </submittedName>
</protein>
<dbReference type="EMBL" id="JASDDK010000001">
    <property type="protein sequence ID" value="MDN3491899.1"/>
    <property type="molecule type" value="Genomic_DNA"/>
</dbReference>
<dbReference type="InterPro" id="IPR051043">
    <property type="entry name" value="Sulfatase_Mod_Factor_Kinase"/>
</dbReference>
<dbReference type="PANTHER" id="PTHR23150:SF19">
    <property type="entry name" value="FORMYLGLYCINE-GENERATING ENZYME"/>
    <property type="match status" value="1"/>
</dbReference>
<evidence type="ECO:0000259" key="1">
    <source>
        <dbReference type="Pfam" id="PF03781"/>
    </source>
</evidence>
<dbReference type="Gene3D" id="3.90.1580.10">
    <property type="entry name" value="paralog of FGE (formylglycine-generating enzyme)"/>
    <property type="match status" value="1"/>
</dbReference>
<proteinExistence type="predicted"/>
<evidence type="ECO:0000313" key="3">
    <source>
        <dbReference type="Proteomes" id="UP001231197"/>
    </source>
</evidence>
<dbReference type="Pfam" id="PF03781">
    <property type="entry name" value="FGE-sulfatase"/>
    <property type="match status" value="1"/>
</dbReference>
<dbReference type="InterPro" id="IPR005532">
    <property type="entry name" value="SUMF_dom"/>
</dbReference>
<dbReference type="Proteomes" id="UP001231197">
    <property type="component" value="Unassembled WGS sequence"/>
</dbReference>
<dbReference type="SUPFAM" id="SSF56436">
    <property type="entry name" value="C-type lectin-like"/>
    <property type="match status" value="1"/>
</dbReference>
<dbReference type="RefSeq" id="WP_290205587.1">
    <property type="nucleotide sequence ID" value="NZ_JASDDK010000001.1"/>
</dbReference>
<organism evidence="2 3">
    <name type="scientific">Winogradskyella bathintestinalis</name>
    <dbReference type="NCBI Taxonomy" id="3035208"/>
    <lineage>
        <taxon>Bacteria</taxon>
        <taxon>Pseudomonadati</taxon>
        <taxon>Bacteroidota</taxon>
        <taxon>Flavobacteriia</taxon>
        <taxon>Flavobacteriales</taxon>
        <taxon>Flavobacteriaceae</taxon>
        <taxon>Winogradskyella</taxon>
    </lineage>
</organism>
<reference evidence="2 3" key="1">
    <citation type="journal article" date="2023" name="Int. J. Syst. Evol. Microbiol.">
        <title>Winogradskyella bathintestinalis sp. nov., isolated from the intestine of the deep-sea loosejaw dragonfish, Malacosteus niger.</title>
        <authorList>
            <person name="Uniacke-Lowe S."/>
            <person name="Johnson C.N."/>
            <person name="Stanton C."/>
            <person name="Hill C."/>
            <person name="Ross P."/>
        </authorList>
    </citation>
    <scope>NUCLEOTIDE SEQUENCE [LARGE SCALE GENOMIC DNA]</scope>
    <source>
        <strain evidence="2 3">APC 3343</strain>
    </source>
</reference>
<comment type="caution">
    <text evidence="2">The sequence shown here is derived from an EMBL/GenBank/DDBJ whole genome shotgun (WGS) entry which is preliminary data.</text>
</comment>
<dbReference type="PANTHER" id="PTHR23150">
    <property type="entry name" value="SULFATASE MODIFYING FACTOR 1, 2"/>
    <property type="match status" value="1"/>
</dbReference>
<keyword evidence="3" id="KW-1185">Reference proteome</keyword>
<accession>A0ABT7ZSA4</accession>